<evidence type="ECO:0000256" key="4">
    <source>
        <dbReference type="ARBA" id="ARBA00048462"/>
    </source>
</evidence>
<evidence type="ECO:0000313" key="6">
    <source>
        <dbReference type="EMBL" id="GAA4855648.1"/>
    </source>
</evidence>
<dbReference type="Gene3D" id="3.30.70.250">
    <property type="entry name" value="Malonyl-CoA ACP transacylase, ACP-binding"/>
    <property type="match status" value="1"/>
</dbReference>
<organism evidence="6 7">
    <name type="scientific">Kitasatospora terrestris</name>
    <dbReference type="NCBI Taxonomy" id="258051"/>
    <lineage>
        <taxon>Bacteria</taxon>
        <taxon>Bacillati</taxon>
        <taxon>Actinomycetota</taxon>
        <taxon>Actinomycetes</taxon>
        <taxon>Kitasatosporales</taxon>
        <taxon>Streptomycetaceae</taxon>
        <taxon>Kitasatospora</taxon>
    </lineage>
</organism>
<keyword evidence="2" id="KW-0808">Transferase</keyword>
<evidence type="ECO:0000256" key="3">
    <source>
        <dbReference type="ARBA" id="ARBA00023315"/>
    </source>
</evidence>
<dbReference type="InterPro" id="IPR016035">
    <property type="entry name" value="Acyl_Trfase/lysoPLipase"/>
</dbReference>
<protein>
    <recommendedName>
        <fullName evidence="1">[acyl-carrier-protein] S-malonyltransferase</fullName>
        <ecNumber evidence="1">2.3.1.39</ecNumber>
    </recommendedName>
</protein>
<reference evidence="7" key="1">
    <citation type="journal article" date="2019" name="Int. J. Syst. Evol. Microbiol.">
        <title>The Global Catalogue of Microorganisms (GCM) 10K type strain sequencing project: providing services to taxonomists for standard genome sequencing and annotation.</title>
        <authorList>
            <consortium name="The Broad Institute Genomics Platform"/>
            <consortium name="The Broad Institute Genome Sequencing Center for Infectious Disease"/>
            <person name="Wu L."/>
            <person name="Ma J."/>
        </authorList>
    </citation>
    <scope>NUCLEOTIDE SEQUENCE [LARGE SCALE GENOMIC DNA]</scope>
    <source>
        <strain evidence="7">JCM 13006</strain>
    </source>
</reference>
<dbReference type="EMBL" id="BAABIS010000001">
    <property type="protein sequence ID" value="GAA4855648.1"/>
    <property type="molecule type" value="Genomic_DNA"/>
</dbReference>
<keyword evidence="3" id="KW-0012">Acyltransferase</keyword>
<dbReference type="PANTHER" id="PTHR42681">
    <property type="entry name" value="MALONYL-COA-ACYL CARRIER PROTEIN TRANSACYLASE, MITOCHONDRIAL"/>
    <property type="match status" value="1"/>
</dbReference>
<dbReference type="RefSeq" id="WP_345697901.1">
    <property type="nucleotide sequence ID" value="NZ_BAABIS010000001.1"/>
</dbReference>
<keyword evidence="7" id="KW-1185">Reference proteome</keyword>
<dbReference type="Gene3D" id="3.40.366.10">
    <property type="entry name" value="Malonyl-Coenzyme A Acyl Carrier Protein, domain 2"/>
    <property type="match status" value="1"/>
</dbReference>
<dbReference type="PANTHER" id="PTHR42681:SF1">
    <property type="entry name" value="MALONYL-COA-ACYL CARRIER PROTEIN TRANSACYLASE, MITOCHONDRIAL"/>
    <property type="match status" value="1"/>
</dbReference>
<gene>
    <name evidence="6" type="primary">fabD</name>
    <name evidence="6" type="ORF">GCM10023235_36450</name>
</gene>
<dbReference type="InterPro" id="IPR050858">
    <property type="entry name" value="Mal-CoA-ACP_Trans/PKS_FabD"/>
</dbReference>
<name>A0ABP9DTD5_9ACTN</name>
<dbReference type="SUPFAM" id="SSF52151">
    <property type="entry name" value="FabD/lysophospholipase-like"/>
    <property type="match status" value="1"/>
</dbReference>
<evidence type="ECO:0000313" key="7">
    <source>
        <dbReference type="Proteomes" id="UP001501752"/>
    </source>
</evidence>
<dbReference type="SUPFAM" id="SSF55048">
    <property type="entry name" value="Probable ACP-binding domain of malonyl-CoA ACP transacylase"/>
    <property type="match status" value="1"/>
</dbReference>
<proteinExistence type="predicted"/>
<comment type="catalytic activity">
    <reaction evidence="4">
        <text>holo-[ACP] + malonyl-CoA = malonyl-[ACP] + CoA</text>
        <dbReference type="Rhea" id="RHEA:41792"/>
        <dbReference type="Rhea" id="RHEA-COMP:9623"/>
        <dbReference type="Rhea" id="RHEA-COMP:9685"/>
        <dbReference type="ChEBI" id="CHEBI:57287"/>
        <dbReference type="ChEBI" id="CHEBI:57384"/>
        <dbReference type="ChEBI" id="CHEBI:64479"/>
        <dbReference type="ChEBI" id="CHEBI:78449"/>
        <dbReference type="EC" id="2.3.1.39"/>
    </reaction>
</comment>
<feature type="domain" description="Malonyl-CoA:ACP transacylase (MAT)" evidence="5">
    <location>
        <begin position="11"/>
        <end position="316"/>
    </location>
</feature>
<dbReference type="InterPro" id="IPR001227">
    <property type="entry name" value="Ac_transferase_dom_sf"/>
</dbReference>
<comment type="caution">
    <text evidence="6">The sequence shown here is derived from an EMBL/GenBank/DDBJ whole genome shotgun (WGS) entry which is preliminary data.</text>
</comment>
<dbReference type="Proteomes" id="UP001501752">
    <property type="component" value="Unassembled WGS sequence"/>
</dbReference>
<sequence length="321" mass="33520">MNARTDRIALMFPGQGAQYPGMGLPWLDTPQWQLVDALSHRVGRDVGALLIDADTERLRRTDNAQLALFALETMLLQAVRAAVPGLPVVACAGHGVGEYAALAAAGVLKPADAAQLVAERGAAMADAARAAEGAMAVLTGGDPQAAGRLTERLRGAGARVWLAHLDGPDRVVVSGTRAGVEALVEQAPEAGFRAVPHPSGGAFHSPLMIPAQYRLSAALVRAPLRAARFPVVATADGRVRDGDPAEWRALMIRHLVEPVRWDSTVRTLVGPDSAAAELIELGPGTTLADLARHITPDTPATTVTTPAQVAALAARYAAERV</sequence>
<accession>A0ABP9DTD5</accession>
<dbReference type="EC" id="2.3.1.39" evidence="1"/>
<dbReference type="SMART" id="SM00827">
    <property type="entry name" value="PKS_AT"/>
    <property type="match status" value="1"/>
</dbReference>
<dbReference type="InterPro" id="IPR014043">
    <property type="entry name" value="Acyl_transferase_dom"/>
</dbReference>
<evidence type="ECO:0000259" key="5">
    <source>
        <dbReference type="SMART" id="SM00827"/>
    </source>
</evidence>
<evidence type="ECO:0000256" key="1">
    <source>
        <dbReference type="ARBA" id="ARBA00013258"/>
    </source>
</evidence>
<evidence type="ECO:0000256" key="2">
    <source>
        <dbReference type="ARBA" id="ARBA00022679"/>
    </source>
</evidence>
<dbReference type="InterPro" id="IPR016036">
    <property type="entry name" value="Malonyl_transacylase_ACP-bd"/>
</dbReference>
<dbReference type="Pfam" id="PF00698">
    <property type="entry name" value="Acyl_transf_1"/>
    <property type="match status" value="1"/>
</dbReference>